<evidence type="ECO:0000313" key="1">
    <source>
        <dbReference type="EMBL" id="CAA3003441.1"/>
    </source>
</evidence>
<dbReference type="AlphaFoldDB" id="A0A8S0THF3"/>
<comment type="caution">
    <text evidence="1">The sequence shown here is derived from an EMBL/GenBank/DDBJ whole genome shotgun (WGS) entry which is preliminary data.</text>
</comment>
<gene>
    <name evidence="1" type="ORF">OLEA9_A120939</name>
</gene>
<protein>
    <submittedName>
        <fullName evidence="1">Uncharacterized protein</fullName>
    </submittedName>
</protein>
<organism evidence="1 2">
    <name type="scientific">Olea europaea subsp. europaea</name>
    <dbReference type="NCBI Taxonomy" id="158383"/>
    <lineage>
        <taxon>Eukaryota</taxon>
        <taxon>Viridiplantae</taxon>
        <taxon>Streptophyta</taxon>
        <taxon>Embryophyta</taxon>
        <taxon>Tracheophyta</taxon>
        <taxon>Spermatophyta</taxon>
        <taxon>Magnoliopsida</taxon>
        <taxon>eudicotyledons</taxon>
        <taxon>Gunneridae</taxon>
        <taxon>Pentapetalae</taxon>
        <taxon>asterids</taxon>
        <taxon>lamiids</taxon>
        <taxon>Lamiales</taxon>
        <taxon>Oleaceae</taxon>
        <taxon>Oleeae</taxon>
        <taxon>Olea</taxon>
    </lineage>
</organism>
<reference evidence="1 2" key="1">
    <citation type="submission" date="2019-12" db="EMBL/GenBank/DDBJ databases">
        <authorList>
            <person name="Alioto T."/>
            <person name="Alioto T."/>
            <person name="Gomez Garrido J."/>
        </authorList>
    </citation>
    <scope>NUCLEOTIDE SEQUENCE [LARGE SCALE GENOMIC DNA]</scope>
</reference>
<keyword evidence="2" id="KW-1185">Reference proteome</keyword>
<accession>A0A8S0THF3</accession>
<feature type="non-terminal residue" evidence="1">
    <location>
        <position position="1"/>
    </location>
</feature>
<proteinExistence type="predicted"/>
<evidence type="ECO:0000313" key="2">
    <source>
        <dbReference type="Proteomes" id="UP000594638"/>
    </source>
</evidence>
<sequence length="52" mass="5870">RFEAARKREGEPNEHEDFDERVKFGLGFEVEIVPISVGLTSRVPLGCVEKPV</sequence>
<dbReference type="Gramene" id="OE9A120939T1">
    <property type="protein sequence ID" value="OE9A120939C1"/>
    <property type="gene ID" value="OE9A120939"/>
</dbReference>
<name>A0A8S0THF3_OLEEU</name>
<dbReference type="EMBL" id="CACTIH010005963">
    <property type="protein sequence ID" value="CAA3003441.1"/>
    <property type="molecule type" value="Genomic_DNA"/>
</dbReference>
<dbReference type="Proteomes" id="UP000594638">
    <property type="component" value="Unassembled WGS sequence"/>
</dbReference>